<evidence type="ECO:0000313" key="1">
    <source>
        <dbReference type="EMBL" id="AKM33494.1"/>
    </source>
</evidence>
<keyword evidence="1" id="KW-0614">Plasmid</keyword>
<name>A0A0H3WZF4_9BURK</name>
<dbReference type="PATRIC" id="fig|656179.3.peg.5449"/>
<dbReference type="EMBL" id="CP011809">
    <property type="protein sequence ID" value="AKM33494.1"/>
    <property type="molecule type" value="Genomic_DNA"/>
</dbReference>
<dbReference type="SUPFAM" id="SSF52540">
    <property type="entry name" value="P-loop containing nucleoside triphosphate hydrolases"/>
    <property type="match status" value="1"/>
</dbReference>
<dbReference type="Gene3D" id="3.40.50.300">
    <property type="entry name" value="P-loop containing nucleotide triphosphate hydrolases"/>
    <property type="match status" value="1"/>
</dbReference>
<sequence length="213" mass="22606">MSNVVYIGGQKGGTTKTTTSHLMGLGAILRKQPAAYVLTDPNRRVKSEGRPYGVLDGRDPNKLAQILTASQSNLNGWLIVDGGGNRPAFDQAMAEQAHLTILPFRASEEDLEAVALDMQAMPNALALPSAWSTNKHAQQAAQRYVDALSQAFPGRVLASKLWFVNSAADLLGASLESPSTAVRNAARHAFDVLASAFGEHAELPEEVVSAAAD</sequence>
<protein>
    <recommendedName>
        <fullName evidence="3">CobQ/CobB/MinD/ParA nucleotide binding domain-containing protein</fullName>
    </recommendedName>
</protein>
<dbReference type="AlphaFoldDB" id="A0A0H3WZF4"/>
<dbReference type="OrthoDB" id="8680634at2"/>
<evidence type="ECO:0000313" key="2">
    <source>
        <dbReference type="Proteomes" id="UP000035651"/>
    </source>
</evidence>
<evidence type="ECO:0008006" key="3">
    <source>
        <dbReference type="Google" id="ProtNLM"/>
    </source>
</evidence>
<reference evidence="1" key="1">
    <citation type="submission" date="2016-06" db="EMBL/GenBank/DDBJ databases">
        <title>Complete Genome Sequence of Pandoraea faecigallinarum DSM-23572.</title>
        <authorList>
            <person name="Yong D."/>
            <person name="Ee R."/>
            <person name="Lim Y.-L."/>
            <person name="Yin W.-F."/>
            <person name="Chan K.-G."/>
        </authorList>
    </citation>
    <scope>NUCLEOTIDE SEQUENCE</scope>
    <source>
        <strain evidence="1">DSM 23572</strain>
        <plasmid evidence="1">pPF72-2</plasmid>
    </source>
</reference>
<geneLocation type="plasmid" evidence="1 2">
    <name>pPF72-2</name>
</geneLocation>
<keyword evidence="2" id="KW-1185">Reference proteome</keyword>
<dbReference type="Proteomes" id="UP000035651">
    <property type="component" value="Plasmid pPF72-2"/>
</dbReference>
<organism evidence="1 2">
    <name type="scientific">Pandoraea faecigallinarum</name>
    <dbReference type="NCBI Taxonomy" id="656179"/>
    <lineage>
        <taxon>Bacteria</taxon>
        <taxon>Pseudomonadati</taxon>
        <taxon>Pseudomonadota</taxon>
        <taxon>Betaproteobacteria</taxon>
        <taxon>Burkholderiales</taxon>
        <taxon>Burkholderiaceae</taxon>
        <taxon>Pandoraea</taxon>
    </lineage>
</organism>
<dbReference type="KEGG" id="pfg:AB870_25290"/>
<proteinExistence type="predicted"/>
<accession>A0A0H3WZF4</accession>
<dbReference type="RefSeq" id="WP_047909459.1">
    <property type="nucleotide sequence ID" value="NZ_CP011809.2"/>
</dbReference>
<gene>
    <name evidence="1" type="ORF">AB870_25290</name>
</gene>
<dbReference type="InterPro" id="IPR027417">
    <property type="entry name" value="P-loop_NTPase"/>
</dbReference>